<name>A0A6M4WU70_9ACTN</name>
<accession>A0A6M4WU70</accession>
<keyword evidence="7" id="KW-1185">Reference proteome</keyword>
<reference evidence="6" key="1">
    <citation type="submission" date="2020-03" db="EMBL/GenBank/DDBJ databases">
        <title>Molecular networking-based the target discovery of potent antiproliferative macrolactams: 5/6/7/16 polycyclic ansamycins and glycosylated trienomycin from Streptomyces cacaoi subsp. asoensis.</title>
        <authorList>
            <person name="Liu L.-L."/>
        </authorList>
    </citation>
    <scope>NUCLEOTIDE SEQUENCE [LARGE SCALE GENOMIC DNA]</scope>
    <source>
        <strain evidence="6">H2S5</strain>
    </source>
</reference>
<keyword evidence="2 5" id="KW-0812">Transmembrane</keyword>
<evidence type="ECO:0000256" key="1">
    <source>
        <dbReference type="ARBA" id="ARBA00004141"/>
    </source>
</evidence>
<evidence type="ECO:0000256" key="2">
    <source>
        <dbReference type="ARBA" id="ARBA00022692"/>
    </source>
</evidence>
<dbReference type="Pfam" id="PF13564">
    <property type="entry name" value="DoxX_2"/>
    <property type="match status" value="1"/>
</dbReference>
<protein>
    <submittedName>
        <fullName evidence="6">DoxX family protein</fullName>
    </submittedName>
</protein>
<feature type="transmembrane region" description="Helical" evidence="5">
    <location>
        <begin position="56"/>
        <end position="89"/>
    </location>
</feature>
<evidence type="ECO:0000313" key="6">
    <source>
        <dbReference type="EMBL" id="QJT02895.1"/>
    </source>
</evidence>
<dbReference type="InterPro" id="IPR032808">
    <property type="entry name" value="DoxX"/>
</dbReference>
<evidence type="ECO:0000313" key="7">
    <source>
        <dbReference type="Proteomes" id="UP000502665"/>
    </source>
</evidence>
<comment type="subcellular location">
    <subcellularLocation>
        <location evidence="1">Membrane</location>
        <topology evidence="1">Multi-pass membrane protein</topology>
    </subcellularLocation>
</comment>
<organism evidence="6 7">
    <name type="scientific">Streptomyces asoensis</name>
    <dbReference type="NCBI Taxonomy" id="249586"/>
    <lineage>
        <taxon>Bacteria</taxon>
        <taxon>Bacillati</taxon>
        <taxon>Actinomycetota</taxon>
        <taxon>Actinomycetes</taxon>
        <taxon>Kitasatosporales</taxon>
        <taxon>Streptomycetaceae</taxon>
        <taxon>Streptomyces</taxon>
    </lineage>
</organism>
<evidence type="ECO:0000256" key="5">
    <source>
        <dbReference type="SAM" id="Phobius"/>
    </source>
</evidence>
<keyword evidence="3 5" id="KW-1133">Transmembrane helix</keyword>
<gene>
    <name evidence="6" type="ORF">G9272_23530</name>
</gene>
<dbReference type="AlphaFoldDB" id="A0A6M4WU70"/>
<keyword evidence="4 5" id="KW-0472">Membrane</keyword>
<dbReference type="Proteomes" id="UP000502665">
    <property type="component" value="Chromosome"/>
</dbReference>
<sequence length="122" mass="12325">MDLALWIAAGLLAAVALAGGVTKTFVPKTTLAAAHGGGWTADVGVAFVKTLGILELLAAAGLILPAALGIAPILVPVTAVCWILLMVGAMMTHGRLGETGLVMLNLVYLACAAFVAWGRFGL</sequence>
<dbReference type="EMBL" id="CP049838">
    <property type="protein sequence ID" value="QJT02895.1"/>
    <property type="molecule type" value="Genomic_DNA"/>
</dbReference>
<dbReference type="RefSeq" id="WP_171398380.1">
    <property type="nucleotide sequence ID" value="NZ_CP049838.1"/>
</dbReference>
<evidence type="ECO:0000256" key="3">
    <source>
        <dbReference type="ARBA" id="ARBA00022989"/>
    </source>
</evidence>
<dbReference type="GO" id="GO:0016020">
    <property type="term" value="C:membrane"/>
    <property type="evidence" value="ECO:0007669"/>
    <property type="project" value="UniProtKB-SubCell"/>
</dbReference>
<proteinExistence type="predicted"/>
<feature type="transmembrane region" description="Helical" evidence="5">
    <location>
        <begin position="101"/>
        <end position="120"/>
    </location>
</feature>
<evidence type="ECO:0000256" key="4">
    <source>
        <dbReference type="ARBA" id="ARBA00023136"/>
    </source>
</evidence>